<dbReference type="Gene3D" id="2.170.130.10">
    <property type="entry name" value="TonB-dependent receptor, plug domain"/>
    <property type="match status" value="1"/>
</dbReference>
<comment type="caution">
    <text evidence="7">The sequence shown here is derived from an EMBL/GenBank/DDBJ whole genome shotgun (WGS) entry which is preliminary data.</text>
</comment>
<dbReference type="AlphaFoldDB" id="A0A848QMR0"/>
<keyword evidence="3" id="KW-0998">Cell outer membrane</keyword>
<dbReference type="Pfam" id="PF07715">
    <property type="entry name" value="Plug"/>
    <property type="match status" value="1"/>
</dbReference>
<dbReference type="InterPro" id="IPR012910">
    <property type="entry name" value="Plug_dom"/>
</dbReference>
<dbReference type="Gene3D" id="2.40.170.20">
    <property type="entry name" value="TonB-dependent receptor, beta-barrel domain"/>
    <property type="match status" value="1"/>
</dbReference>
<evidence type="ECO:0000259" key="6">
    <source>
        <dbReference type="Pfam" id="PF07715"/>
    </source>
</evidence>
<comment type="subcellular location">
    <subcellularLocation>
        <location evidence="1 4">Cell outer membrane</location>
    </subcellularLocation>
</comment>
<dbReference type="InterPro" id="IPR037066">
    <property type="entry name" value="Plug_dom_sf"/>
</dbReference>
<evidence type="ECO:0000256" key="1">
    <source>
        <dbReference type="ARBA" id="ARBA00004442"/>
    </source>
</evidence>
<evidence type="ECO:0000313" key="8">
    <source>
        <dbReference type="Proteomes" id="UP000561181"/>
    </source>
</evidence>
<dbReference type="PANTHER" id="PTHR40980:SF3">
    <property type="entry name" value="TONB-DEPENDENT RECEPTOR-LIKE BETA-BARREL DOMAIN-CONTAINING PROTEIN"/>
    <property type="match status" value="1"/>
</dbReference>
<dbReference type="Pfam" id="PF00593">
    <property type="entry name" value="TonB_dep_Rec_b-barrel"/>
    <property type="match status" value="1"/>
</dbReference>
<dbReference type="NCBIfam" id="TIGR01782">
    <property type="entry name" value="TonB-Xanth-Caul"/>
    <property type="match status" value="1"/>
</dbReference>
<evidence type="ECO:0000256" key="2">
    <source>
        <dbReference type="ARBA" id="ARBA00023136"/>
    </source>
</evidence>
<dbReference type="InterPro" id="IPR010104">
    <property type="entry name" value="TonB_rcpt_bac"/>
</dbReference>
<keyword evidence="2 4" id="KW-0472">Membrane</keyword>
<accession>A0A848QMR0</accession>
<dbReference type="PANTHER" id="PTHR40980">
    <property type="entry name" value="PLUG DOMAIN-CONTAINING PROTEIN"/>
    <property type="match status" value="1"/>
</dbReference>
<dbReference type="InterPro" id="IPR000531">
    <property type="entry name" value="Beta-barrel_TonB"/>
</dbReference>
<proteinExistence type="inferred from homology"/>
<keyword evidence="4" id="KW-0798">TonB box</keyword>
<feature type="domain" description="TonB-dependent receptor plug" evidence="6">
    <location>
        <begin position="84"/>
        <end position="186"/>
    </location>
</feature>
<keyword evidence="7" id="KW-0675">Receptor</keyword>
<name>A0A848QMR0_9SPHN</name>
<dbReference type="RefSeq" id="WP_170012337.1">
    <property type="nucleotide sequence ID" value="NZ_JABCRE010000003.1"/>
</dbReference>
<comment type="similarity">
    <text evidence="4">Belongs to the TonB-dependent receptor family.</text>
</comment>
<gene>
    <name evidence="7" type="ORF">HKD42_08150</name>
</gene>
<dbReference type="InterPro" id="IPR036942">
    <property type="entry name" value="Beta-barrel_TonB_sf"/>
</dbReference>
<feature type="domain" description="TonB-dependent receptor-like beta-barrel" evidence="5">
    <location>
        <begin position="483"/>
        <end position="1004"/>
    </location>
</feature>
<keyword evidence="8" id="KW-1185">Reference proteome</keyword>
<evidence type="ECO:0000256" key="4">
    <source>
        <dbReference type="RuleBase" id="RU003357"/>
    </source>
</evidence>
<protein>
    <submittedName>
        <fullName evidence="7">TonB-dependent receptor</fullName>
    </submittedName>
</protein>
<evidence type="ECO:0000259" key="5">
    <source>
        <dbReference type="Pfam" id="PF00593"/>
    </source>
</evidence>
<dbReference type="GO" id="GO:0009279">
    <property type="term" value="C:cell outer membrane"/>
    <property type="evidence" value="ECO:0007669"/>
    <property type="project" value="UniProtKB-SubCell"/>
</dbReference>
<evidence type="ECO:0000313" key="7">
    <source>
        <dbReference type="EMBL" id="NMW32030.1"/>
    </source>
</evidence>
<reference evidence="7 8" key="1">
    <citation type="submission" date="2020-04" db="EMBL/GenBank/DDBJ databases">
        <authorList>
            <person name="Liu A."/>
        </authorList>
    </citation>
    <scope>NUCLEOTIDE SEQUENCE [LARGE SCALE GENOMIC DNA]</scope>
    <source>
        <strain evidence="7 8">RZ02</strain>
    </source>
</reference>
<evidence type="ECO:0000256" key="3">
    <source>
        <dbReference type="ARBA" id="ARBA00023237"/>
    </source>
</evidence>
<dbReference type="Proteomes" id="UP000561181">
    <property type="component" value="Unassembled WGS sequence"/>
</dbReference>
<dbReference type="EMBL" id="JABCRE010000003">
    <property type="protein sequence ID" value="NMW32030.1"/>
    <property type="molecule type" value="Genomic_DNA"/>
</dbReference>
<organism evidence="7 8">
    <name type="scientific">Pontixanthobacter rizhaonensis</name>
    <dbReference type="NCBI Taxonomy" id="2730337"/>
    <lineage>
        <taxon>Bacteria</taxon>
        <taxon>Pseudomonadati</taxon>
        <taxon>Pseudomonadota</taxon>
        <taxon>Alphaproteobacteria</taxon>
        <taxon>Sphingomonadales</taxon>
        <taxon>Erythrobacteraceae</taxon>
        <taxon>Pontixanthobacter</taxon>
    </lineage>
</organism>
<dbReference type="SUPFAM" id="SSF56935">
    <property type="entry name" value="Porins"/>
    <property type="match status" value="1"/>
</dbReference>
<sequence length="1038" mass="111634">MFNSTEYITSGEVEMMQKFVKNTLRTAASAGVIATALSLSVTAAAQQTSNDAPVSSSESDTGANENVIVVSGIRQSLQNALEEKRSTDNLIEVIQSEDIGKLPDQNLAEVLENITGVQITRDAGVGTGVQIRGTSANRVEINGVSTVGSGTGRSGISFEDLPAALIAAVEVTKVPEAKTIEGSVGGTVNLRTIRPLELTEPLLAIRAQGEHSNLLDTITPRLSATIGNSWNTGAGEIGFAMSASYAELDVSEFFARVDRDRTVLPGASASSEAFPFLRVQFLDQDINNQEYTTLNWTGSLEWKPSDHVRVYLDATINDQERVEQGSRAFFSGTTSAAVIDNTNNTSFETVDFGTVQGPNGPLVLGEVQAVTSGVLGVGVTTNGTIDPNLRTSTTTGSRQTNSSVFATGLEWNKDRFNVLVEASRSVSNSDFPGLGFQFDFINPNGPQPSLGQSSDNGVPAIFDTSGGILQFGIAPGLAETPTSDQLLDPNNYRIRQVTRGANSNDNSETAFRLDLNFDSDDVLPFFSSIDAGWRYSVSKAENIDSSLRNNFTATSSPSFFRPTLGQISQFVTPGENGFDAAGGDRTLFIPDFLQIDPAAAANNPDEVLAAINAAIAVQNNQNNVDLPMISEPTETLSAFFDIEEKTLAAYLQGNYDTEFAGMPIRGNVGVRWVSTNLNSIGNNVINGNVAGQIRQSSNYEFWLPRFSLVAEPAQDVLIRGGVSRDLRRPNFDNLSTSVAFGGNATAAVNVGNPQLEPETVWSFDVAGEYYFSDTGFFSVGFFHKRRTNLFAQQTEFPVEVNGPNGIERDITAPCEGGGIFNPFADRNVFSPVQGIGICVPVASTINSNGVATQTGVEVAFQYDLSAFEDTLGFASGFGFIGNFTYQEDGGNVSNFFNGSGGGNALNLLLGRTDSTQATATLDDDVVQQLVTLPNLSKYSYNATLFYDKYGLNLRARYSWRSSFRGTDTRRFGLPRIVDDRGQLNASLSYAITDQLTLSVDGINLLQERTDEFCIREGALLCQQDFADRRIVGGVSFKF</sequence>